<dbReference type="InterPro" id="IPR006170">
    <property type="entry name" value="PBP/GOBP"/>
</dbReference>
<dbReference type="SMART" id="SM00708">
    <property type="entry name" value="PhBP"/>
    <property type="match status" value="1"/>
</dbReference>
<evidence type="ECO:0000256" key="5">
    <source>
        <dbReference type="SAM" id="SignalP"/>
    </source>
</evidence>
<dbReference type="GO" id="GO:0007608">
    <property type="term" value="P:sensory perception of smell"/>
    <property type="evidence" value="ECO:0007669"/>
    <property type="project" value="TreeGrafter"/>
</dbReference>
<dbReference type="OrthoDB" id="5978988at2759"/>
<dbReference type="GO" id="GO:0005615">
    <property type="term" value="C:extracellular space"/>
    <property type="evidence" value="ECO:0007669"/>
    <property type="project" value="TreeGrafter"/>
</dbReference>
<gene>
    <name evidence="6" type="ORF">AaeL_AAEL004339</name>
</gene>
<proteinExistence type="inferred from homology"/>
<evidence type="ECO:0000256" key="1">
    <source>
        <dbReference type="ARBA" id="ARBA00004613"/>
    </source>
</evidence>
<keyword evidence="3" id="KW-0964">Secreted</keyword>
<dbReference type="CDD" id="cd23992">
    <property type="entry name" value="PBP_GOBP"/>
    <property type="match status" value="1"/>
</dbReference>
<dbReference type="Gene3D" id="1.10.238.20">
    <property type="entry name" value="Pheromone/general odorant binding protein domain"/>
    <property type="match status" value="1"/>
</dbReference>
<protein>
    <submittedName>
        <fullName evidence="6">AAEL004339-PA</fullName>
    </submittedName>
</protein>
<evidence type="ECO:0000313" key="7">
    <source>
        <dbReference type="Proteomes" id="UP000682892"/>
    </source>
</evidence>
<reference evidence="6" key="3">
    <citation type="submission" date="2012-09" db="EMBL/GenBank/DDBJ databases">
        <authorList>
            <consortium name="VectorBase"/>
        </authorList>
    </citation>
    <scope>NUCLEOTIDE SEQUENCE</scope>
    <source>
        <strain evidence="6">Liverpool</strain>
    </source>
</reference>
<dbReference type="HOGENOM" id="CLU_144993_0_0_1"/>
<dbReference type="SMR" id="A0A1S4F7B0"/>
<accession>A0A1S4F7B0</accession>
<dbReference type="Proteomes" id="UP000682892">
    <property type="component" value="Unassembled WGS sequence"/>
</dbReference>
<evidence type="ECO:0000256" key="3">
    <source>
        <dbReference type="ARBA" id="ARBA00022525"/>
    </source>
</evidence>
<reference evidence="6" key="1">
    <citation type="submission" date="2005-10" db="EMBL/GenBank/DDBJ databases">
        <authorList>
            <person name="Loftus B.J."/>
            <person name="Nene V.M."/>
            <person name="Hannick L.I."/>
            <person name="Bidwell S."/>
            <person name="Haas B."/>
            <person name="Amedeo P."/>
            <person name="Orvis J."/>
            <person name="Wortman J.R."/>
            <person name="White O.R."/>
            <person name="Salzberg S."/>
            <person name="Shumway M."/>
            <person name="Koo H."/>
            <person name="Zhao Y."/>
            <person name="Holmes M."/>
            <person name="Miller J."/>
            <person name="Schatz M."/>
            <person name="Pop M."/>
            <person name="Pai G."/>
            <person name="Utterback T."/>
            <person name="Rogers Y.-H."/>
            <person name="Kravitz S."/>
            <person name="Fraser C.M."/>
        </authorList>
    </citation>
    <scope>NUCLEOTIDE SEQUENCE</scope>
    <source>
        <strain evidence="6">Liverpool</strain>
    </source>
</reference>
<feature type="signal peptide" evidence="5">
    <location>
        <begin position="1"/>
        <end position="19"/>
    </location>
</feature>
<evidence type="ECO:0000313" key="6">
    <source>
        <dbReference type="EMBL" id="EAT44281.1"/>
    </source>
</evidence>
<evidence type="ECO:0000256" key="2">
    <source>
        <dbReference type="ARBA" id="ARBA00008098"/>
    </source>
</evidence>
<dbReference type="SUPFAM" id="SSF47565">
    <property type="entry name" value="Insect pheromone/odorant-binding proteins"/>
    <property type="match status" value="1"/>
</dbReference>
<keyword evidence="4 5" id="KW-0732">Signal</keyword>
<evidence type="ECO:0000256" key="4">
    <source>
        <dbReference type="ARBA" id="ARBA00022729"/>
    </source>
</evidence>
<comment type="similarity">
    <text evidence="2">Belongs to the PBP/GOBP family.</text>
</comment>
<dbReference type="InterPro" id="IPR036728">
    <property type="entry name" value="PBP_GOBP_sf"/>
</dbReference>
<name>A0A1S4F7B0_AEDAE</name>
<sequence>MKSIASAVLLLIFSVLVHSQSIKDLVEECKQTVPISEELEKSFLKLEFPPEEKTTHCLLDCIGKSLKVMDEKSGINLAVVTKLLQEVEPEGVIGEEQVRCATEAATSKEDQCTMAFKLYQCFEKEFLALMKMKLDQGE</sequence>
<dbReference type="GO" id="GO:0005549">
    <property type="term" value="F:odorant binding"/>
    <property type="evidence" value="ECO:0007669"/>
    <property type="project" value="InterPro"/>
</dbReference>
<comment type="subcellular location">
    <subcellularLocation>
        <location evidence="1">Secreted</location>
    </subcellularLocation>
</comment>
<reference evidence="6" key="2">
    <citation type="journal article" date="2007" name="Science">
        <title>Genome sequence of Aedes aegypti, a major arbovirus vector.</title>
        <authorList>
            <person name="Nene V."/>
            <person name="Wortman J.R."/>
            <person name="Lawson D."/>
            <person name="Haas B."/>
            <person name="Kodira C."/>
            <person name="Tu Z.J."/>
            <person name="Loftus B."/>
            <person name="Xi Z."/>
            <person name="Megy K."/>
            <person name="Grabherr M."/>
            <person name="Ren Q."/>
            <person name="Zdobnov E.M."/>
            <person name="Lobo N.F."/>
            <person name="Campbell K.S."/>
            <person name="Brown S.E."/>
            <person name="Bonaldo M.F."/>
            <person name="Zhu J."/>
            <person name="Sinkins S.P."/>
            <person name="Hogenkamp D.G."/>
            <person name="Amedeo P."/>
            <person name="Arensburger P."/>
            <person name="Atkinson P.W."/>
            <person name="Bidwell S."/>
            <person name="Biedler J."/>
            <person name="Birney E."/>
            <person name="Bruggner R.V."/>
            <person name="Costas J."/>
            <person name="Coy M.R."/>
            <person name="Crabtree J."/>
            <person name="Crawford M."/>
            <person name="Debruyn B."/>
            <person name="Decaprio D."/>
            <person name="Eiglmeier K."/>
            <person name="Eisenstadt E."/>
            <person name="El-Dorry H."/>
            <person name="Gelbart W.M."/>
            <person name="Gomes S.L."/>
            <person name="Hammond M."/>
            <person name="Hannick L.I."/>
            <person name="Hogan J.R."/>
            <person name="Holmes M.H."/>
            <person name="Jaffe D."/>
            <person name="Johnston J.S."/>
            <person name="Kennedy R.C."/>
            <person name="Koo H."/>
            <person name="Kravitz S."/>
            <person name="Kriventseva E.V."/>
            <person name="Kulp D."/>
            <person name="Labutti K."/>
            <person name="Lee E."/>
            <person name="Li S."/>
            <person name="Lovin D.D."/>
            <person name="Mao C."/>
            <person name="Mauceli E."/>
            <person name="Menck C.F."/>
            <person name="Miller J.R."/>
            <person name="Montgomery P."/>
            <person name="Mori A."/>
            <person name="Nascimento A.L."/>
            <person name="Naveira H.F."/>
            <person name="Nusbaum C."/>
            <person name="O'leary S."/>
            <person name="Orvis J."/>
            <person name="Pertea M."/>
            <person name="Quesneville H."/>
            <person name="Reidenbach K.R."/>
            <person name="Rogers Y.H."/>
            <person name="Roth C.W."/>
            <person name="Schneider J.R."/>
            <person name="Schatz M."/>
            <person name="Shumway M."/>
            <person name="Stanke M."/>
            <person name="Stinson E.O."/>
            <person name="Tubio J.M."/>
            <person name="Vanzee J.P."/>
            <person name="Verjovski-Almeida S."/>
            <person name="Werner D."/>
            <person name="White O."/>
            <person name="Wyder S."/>
            <person name="Zeng Q."/>
            <person name="Zhao Q."/>
            <person name="Zhao Y."/>
            <person name="Hill C.A."/>
            <person name="Raikhel A.S."/>
            <person name="Soares M.B."/>
            <person name="Knudson D.L."/>
            <person name="Lee N.H."/>
            <person name="Galagan J."/>
            <person name="Salzberg S.L."/>
            <person name="Paulsen I.T."/>
            <person name="Dimopoulos G."/>
            <person name="Collins F.H."/>
            <person name="Birren B."/>
            <person name="Fraser-Liggett C.M."/>
            <person name="Severson D.W."/>
        </authorList>
    </citation>
    <scope>NUCLEOTIDE SEQUENCE [LARGE SCALE GENOMIC DNA]</scope>
    <source>
        <strain evidence="6">Liverpool</strain>
    </source>
</reference>
<feature type="chain" id="PRO_5036481540" evidence="5">
    <location>
        <begin position="20"/>
        <end position="138"/>
    </location>
</feature>
<dbReference type="OMA" id="EEKTTHC"/>
<dbReference type="AlphaFoldDB" id="A0A1S4F7B0"/>
<dbReference type="Pfam" id="PF01395">
    <property type="entry name" value="PBP_GOBP"/>
    <property type="match status" value="1"/>
</dbReference>
<dbReference type="EMBL" id="CH477300">
    <property type="protein sequence ID" value="EAT44281.1"/>
    <property type="molecule type" value="Genomic_DNA"/>
</dbReference>
<dbReference type="PANTHER" id="PTHR11857">
    <property type="entry name" value="ODORANT BINDING PROTEIN-RELATED"/>
    <property type="match status" value="1"/>
</dbReference>
<organism evidence="6 7">
    <name type="scientific">Aedes aegypti</name>
    <name type="common">Yellowfever mosquito</name>
    <name type="synonym">Culex aegypti</name>
    <dbReference type="NCBI Taxonomy" id="7159"/>
    <lineage>
        <taxon>Eukaryota</taxon>
        <taxon>Metazoa</taxon>
        <taxon>Ecdysozoa</taxon>
        <taxon>Arthropoda</taxon>
        <taxon>Hexapoda</taxon>
        <taxon>Insecta</taxon>
        <taxon>Pterygota</taxon>
        <taxon>Neoptera</taxon>
        <taxon>Endopterygota</taxon>
        <taxon>Diptera</taxon>
        <taxon>Nematocera</taxon>
        <taxon>Culicoidea</taxon>
        <taxon>Culicidae</taxon>
        <taxon>Culicinae</taxon>
        <taxon>Aedini</taxon>
        <taxon>Aedes</taxon>
        <taxon>Stegomyia</taxon>
    </lineage>
</organism>